<evidence type="ECO:0000259" key="4">
    <source>
        <dbReference type="PROSITE" id="PS50222"/>
    </source>
</evidence>
<dbReference type="SUPFAM" id="SSF47473">
    <property type="entry name" value="EF-hand"/>
    <property type="match status" value="1"/>
</dbReference>
<evidence type="ECO:0000313" key="6">
    <source>
        <dbReference type="Proteomes" id="UP000030762"/>
    </source>
</evidence>
<dbReference type="EMBL" id="JH767187">
    <property type="protein sequence ID" value="EQC29134.1"/>
    <property type="molecule type" value="Genomic_DNA"/>
</dbReference>
<name>T0PUE0_SAPDV</name>
<dbReference type="Gene3D" id="1.10.238.10">
    <property type="entry name" value="EF-hand"/>
    <property type="match status" value="1"/>
</dbReference>
<accession>T0PUE0</accession>
<dbReference type="VEuPathDB" id="FungiDB:SDRG_13166"/>
<evidence type="ECO:0000313" key="5">
    <source>
        <dbReference type="EMBL" id="EQC29134.1"/>
    </source>
</evidence>
<evidence type="ECO:0000256" key="2">
    <source>
        <dbReference type="ARBA" id="ARBA00022737"/>
    </source>
</evidence>
<dbReference type="InterPro" id="IPR018247">
    <property type="entry name" value="EF_Hand_1_Ca_BS"/>
</dbReference>
<dbReference type="GO" id="GO:0016460">
    <property type="term" value="C:myosin II complex"/>
    <property type="evidence" value="ECO:0007669"/>
    <property type="project" value="TreeGrafter"/>
</dbReference>
<dbReference type="PANTHER" id="PTHR23048">
    <property type="entry name" value="MYOSIN LIGHT CHAIN 1, 3"/>
    <property type="match status" value="1"/>
</dbReference>
<dbReference type="STRING" id="1156394.T0PUE0"/>
<proteinExistence type="predicted"/>
<dbReference type="OMA" id="EMLRYVF"/>
<dbReference type="GeneID" id="19953893"/>
<dbReference type="RefSeq" id="XP_008617469.1">
    <property type="nucleotide sequence ID" value="XM_008619247.1"/>
</dbReference>
<dbReference type="GO" id="GO:0005509">
    <property type="term" value="F:calcium ion binding"/>
    <property type="evidence" value="ECO:0007669"/>
    <property type="project" value="InterPro"/>
</dbReference>
<evidence type="ECO:0000256" key="3">
    <source>
        <dbReference type="ARBA" id="ARBA00022837"/>
    </source>
</evidence>
<reference evidence="5 6" key="1">
    <citation type="submission" date="2012-04" db="EMBL/GenBank/DDBJ databases">
        <title>The Genome Sequence of Saprolegnia declina VS20.</title>
        <authorList>
            <consortium name="The Broad Institute Genome Sequencing Platform"/>
            <person name="Russ C."/>
            <person name="Nusbaum C."/>
            <person name="Tyler B."/>
            <person name="van West P."/>
            <person name="Dieguez-Uribeondo J."/>
            <person name="de Bruijn I."/>
            <person name="Tripathy S."/>
            <person name="Jiang R."/>
            <person name="Young S.K."/>
            <person name="Zeng Q."/>
            <person name="Gargeya S."/>
            <person name="Fitzgerald M."/>
            <person name="Haas B."/>
            <person name="Abouelleil A."/>
            <person name="Alvarado L."/>
            <person name="Arachchi H.M."/>
            <person name="Berlin A."/>
            <person name="Chapman S.B."/>
            <person name="Goldberg J."/>
            <person name="Griggs A."/>
            <person name="Gujja S."/>
            <person name="Hansen M."/>
            <person name="Howarth C."/>
            <person name="Imamovic A."/>
            <person name="Larimer J."/>
            <person name="McCowen C."/>
            <person name="Montmayeur A."/>
            <person name="Murphy C."/>
            <person name="Neiman D."/>
            <person name="Pearson M."/>
            <person name="Priest M."/>
            <person name="Roberts A."/>
            <person name="Saif S."/>
            <person name="Shea T."/>
            <person name="Sisk P."/>
            <person name="Sykes S."/>
            <person name="Wortman J."/>
            <person name="Nusbaum C."/>
            <person name="Birren B."/>
        </authorList>
    </citation>
    <scope>NUCLEOTIDE SEQUENCE [LARGE SCALE GENOMIC DNA]</scope>
    <source>
        <strain evidence="5 6">VS20</strain>
    </source>
</reference>
<dbReference type="eggNOG" id="ENOG502S374">
    <property type="taxonomic scope" value="Eukaryota"/>
</dbReference>
<protein>
    <recommendedName>
        <fullName evidence="1">Calmodulin</fullName>
    </recommendedName>
</protein>
<evidence type="ECO:0000256" key="1">
    <source>
        <dbReference type="ARBA" id="ARBA00020786"/>
    </source>
</evidence>
<organism evidence="5 6">
    <name type="scientific">Saprolegnia diclina (strain VS20)</name>
    <dbReference type="NCBI Taxonomy" id="1156394"/>
    <lineage>
        <taxon>Eukaryota</taxon>
        <taxon>Sar</taxon>
        <taxon>Stramenopiles</taxon>
        <taxon>Oomycota</taxon>
        <taxon>Saprolegniomycetes</taxon>
        <taxon>Saprolegniales</taxon>
        <taxon>Saprolegniaceae</taxon>
        <taxon>Saprolegnia</taxon>
    </lineage>
</organism>
<dbReference type="InParanoid" id="T0PUE0"/>
<dbReference type="OrthoDB" id="26525at2759"/>
<keyword evidence="6" id="KW-1185">Reference proteome</keyword>
<dbReference type="PROSITE" id="PS50222">
    <property type="entry name" value="EF_HAND_2"/>
    <property type="match status" value="2"/>
</dbReference>
<feature type="domain" description="EF-hand" evidence="4">
    <location>
        <begin position="137"/>
        <end position="168"/>
    </location>
</feature>
<dbReference type="PANTHER" id="PTHR23048:SF0">
    <property type="entry name" value="CALMODULIN LIKE 3"/>
    <property type="match status" value="1"/>
</dbReference>
<sequence>MTSPRRNSSPRQSTANLFSALEAVPRNEHGGVLVTRDQIRAAFDFLDVEHRGLVTMENLKTRLSIFYPDMTTRDFRVLLNNASEVTEDDLCDLLLQNDVTDYDPVADAFRAYDPENTGYVSCQVLSHLFERLGYGSLSDDDLKVLVATADVDKDGRLNLSDFRHLLAM</sequence>
<feature type="domain" description="EF-hand" evidence="4">
    <location>
        <begin position="100"/>
        <end position="135"/>
    </location>
</feature>
<dbReference type="InterPro" id="IPR011992">
    <property type="entry name" value="EF-hand-dom_pair"/>
</dbReference>
<dbReference type="InterPro" id="IPR050230">
    <property type="entry name" value="CALM/Myosin/TropC-like"/>
</dbReference>
<keyword evidence="2" id="KW-0677">Repeat</keyword>
<gene>
    <name evidence="5" type="ORF">SDRG_13166</name>
</gene>
<dbReference type="AlphaFoldDB" id="T0PUE0"/>
<keyword evidence="3" id="KW-0106">Calcium</keyword>
<dbReference type="Pfam" id="PF13499">
    <property type="entry name" value="EF-hand_7"/>
    <property type="match status" value="1"/>
</dbReference>
<dbReference type="Proteomes" id="UP000030762">
    <property type="component" value="Unassembled WGS sequence"/>
</dbReference>
<dbReference type="InterPro" id="IPR002048">
    <property type="entry name" value="EF_hand_dom"/>
</dbReference>
<dbReference type="PROSITE" id="PS00018">
    <property type="entry name" value="EF_HAND_1"/>
    <property type="match status" value="1"/>
</dbReference>